<evidence type="ECO:0000256" key="3">
    <source>
        <dbReference type="ARBA" id="ARBA00022989"/>
    </source>
</evidence>
<keyword evidence="3 5" id="KW-1133">Transmembrane helix</keyword>
<dbReference type="EMBL" id="OJIN01000192">
    <property type="protein sequence ID" value="SPD75199.1"/>
    <property type="molecule type" value="Genomic_DNA"/>
</dbReference>
<feature type="transmembrane region" description="Helical" evidence="5">
    <location>
        <begin position="200"/>
        <end position="233"/>
    </location>
</feature>
<sequence>MHDRGTLGTYYFFSTAWQVLHFCSNQLIVWRGKGGEMTIPVSVAGVEHYFGLIVLGFVVGTYGTLIGAGGGFVLMPVLLLLYPDQSANLLTSISLAVVFFNALSGSEAYGLMKRIDYRSGVLFALGTIPGAVLGAINTSFVPRRLFDFIFGFLLIVAAVFLSVKPRHGVSTCESSHLSRYCVSRRLVDAHGTEYKYSFNYMLGVAISVAVGYISSFLGIGGGIIHVPALCYLLGFPVHIATATSHFVLAIMALTGTVVHIATGTFSQGVHQTVALAIGVLLGAQVGARLSDAVKGRWIIRSLAIALGIVGIKIFLSSL</sequence>
<evidence type="ECO:0000256" key="5">
    <source>
        <dbReference type="RuleBase" id="RU363041"/>
    </source>
</evidence>
<evidence type="ECO:0000313" key="6">
    <source>
        <dbReference type="EMBL" id="SPD75199.1"/>
    </source>
</evidence>
<accession>A0A445N0I1</accession>
<dbReference type="InterPro" id="IPR002781">
    <property type="entry name" value="TM_pro_TauE-like"/>
</dbReference>
<feature type="transmembrane region" description="Helical" evidence="5">
    <location>
        <begin position="49"/>
        <end position="82"/>
    </location>
</feature>
<feature type="transmembrane region" description="Helical" evidence="5">
    <location>
        <begin position="297"/>
        <end position="315"/>
    </location>
</feature>
<dbReference type="PANTHER" id="PTHR43701:SF2">
    <property type="entry name" value="MEMBRANE TRANSPORTER PROTEIN YJNA-RELATED"/>
    <property type="match status" value="1"/>
</dbReference>
<comment type="similarity">
    <text evidence="5">Belongs to the 4-toluene sulfonate uptake permease (TSUP) (TC 2.A.102) family.</text>
</comment>
<keyword evidence="2 5" id="KW-0812">Transmembrane</keyword>
<protein>
    <recommendedName>
        <fullName evidence="5">Probable membrane transporter protein</fullName>
    </recommendedName>
</protein>
<dbReference type="AlphaFoldDB" id="A0A445N0I1"/>
<feature type="transmembrane region" description="Helical" evidence="5">
    <location>
        <begin position="145"/>
        <end position="163"/>
    </location>
</feature>
<feature type="transmembrane region" description="Helical" evidence="5">
    <location>
        <begin position="245"/>
        <end position="262"/>
    </location>
</feature>
<dbReference type="InterPro" id="IPR051598">
    <property type="entry name" value="TSUP/Inactive_protease-like"/>
</dbReference>
<comment type="subcellular location">
    <subcellularLocation>
        <location evidence="5">Cell membrane</location>
        <topology evidence="5">Multi-pass membrane protein</topology>
    </subcellularLocation>
    <subcellularLocation>
        <location evidence="1">Membrane</location>
        <topology evidence="1">Multi-pass membrane protein</topology>
    </subcellularLocation>
</comment>
<reference evidence="6" key="1">
    <citation type="submission" date="2018-01" db="EMBL/GenBank/DDBJ databases">
        <authorList>
            <person name="Regsiter A."/>
            <person name="William W."/>
        </authorList>
    </citation>
    <scope>NUCLEOTIDE SEQUENCE</scope>
    <source>
        <strain evidence="6">TRIP AH-1</strain>
    </source>
</reference>
<feature type="transmembrane region" description="Helical" evidence="5">
    <location>
        <begin position="117"/>
        <end position="136"/>
    </location>
</feature>
<name>A0A445N0I1_9BACT</name>
<evidence type="ECO:0000256" key="1">
    <source>
        <dbReference type="ARBA" id="ARBA00004141"/>
    </source>
</evidence>
<feature type="transmembrane region" description="Helical" evidence="5">
    <location>
        <begin position="89"/>
        <end position="111"/>
    </location>
</feature>
<dbReference type="PANTHER" id="PTHR43701">
    <property type="entry name" value="MEMBRANE TRANSPORTER PROTEIN MJ0441-RELATED"/>
    <property type="match status" value="1"/>
</dbReference>
<organism evidence="6">
    <name type="scientific">uncultured Desulfobacterium sp</name>
    <dbReference type="NCBI Taxonomy" id="201089"/>
    <lineage>
        <taxon>Bacteria</taxon>
        <taxon>Pseudomonadati</taxon>
        <taxon>Thermodesulfobacteriota</taxon>
        <taxon>Desulfobacteria</taxon>
        <taxon>Desulfobacterales</taxon>
        <taxon>Desulfobacteriaceae</taxon>
        <taxon>Desulfobacterium</taxon>
        <taxon>environmental samples</taxon>
    </lineage>
</organism>
<proteinExistence type="inferred from homology"/>
<gene>
    <name evidence="6" type="ORF">PITCH_A50001</name>
</gene>
<evidence type="ECO:0000256" key="2">
    <source>
        <dbReference type="ARBA" id="ARBA00022692"/>
    </source>
</evidence>
<keyword evidence="4 5" id="KW-0472">Membrane</keyword>
<evidence type="ECO:0000256" key="4">
    <source>
        <dbReference type="ARBA" id="ARBA00023136"/>
    </source>
</evidence>
<keyword evidence="5" id="KW-1003">Cell membrane</keyword>
<feature type="transmembrane region" description="Helical" evidence="5">
    <location>
        <begin position="268"/>
        <end position="285"/>
    </location>
</feature>
<dbReference type="GO" id="GO:0005886">
    <property type="term" value="C:plasma membrane"/>
    <property type="evidence" value="ECO:0007669"/>
    <property type="project" value="UniProtKB-SubCell"/>
</dbReference>
<dbReference type="Pfam" id="PF01925">
    <property type="entry name" value="TauE"/>
    <property type="match status" value="1"/>
</dbReference>